<dbReference type="EMBL" id="KM595078">
    <property type="protein sequence ID" value="AIT70683.1"/>
    <property type="molecule type" value="Genomic_DNA"/>
</dbReference>
<evidence type="ECO:0000256" key="1">
    <source>
        <dbReference type="ARBA" id="ARBA00022518"/>
    </source>
</evidence>
<gene>
    <name evidence="7" type="primary">68</name>
</gene>
<evidence type="ECO:0000256" key="4">
    <source>
        <dbReference type="ARBA" id="ARBA00034664"/>
    </source>
</evidence>
<evidence type="ECO:0000256" key="6">
    <source>
        <dbReference type="ARBA" id="ARBA00034831"/>
    </source>
</evidence>
<keyword evidence="2 7" id="KW-0251">Elongation factor</keyword>
<proteinExistence type="inferred from homology"/>
<keyword evidence="3" id="KW-0648">Protein biosynthesis</keyword>
<protein>
    <recommendedName>
        <fullName evidence="6">Late transcription elongation factor OPG087</fullName>
    </recommendedName>
</protein>
<dbReference type="Pfam" id="PF05796">
    <property type="entry name" value="Chordopox_G2"/>
    <property type="match status" value="1"/>
</dbReference>
<dbReference type="InterPro" id="IPR008446">
    <property type="entry name" value="Chordopox_G2"/>
</dbReference>
<organism evidence="7 8">
    <name type="scientific">Cotia virus</name>
    <dbReference type="NCBI Taxonomy" id="39444"/>
    <lineage>
        <taxon>Viruses</taxon>
        <taxon>Varidnaviria</taxon>
        <taxon>Bamfordvirae</taxon>
        <taxon>Nucleocytoviricota</taxon>
        <taxon>Pokkesviricetes</taxon>
        <taxon>Chitovirales</taxon>
        <taxon>Poxviridae</taxon>
        <taxon>Chordopoxvirinae</taxon>
        <taxon>Oryzopoxvirus</taxon>
        <taxon>Oryzopoxvirus cotia</taxon>
    </lineage>
</organism>
<keyword evidence="1" id="KW-0244">Early protein</keyword>
<accession>A0A097IVR3</accession>
<evidence type="ECO:0000313" key="7">
    <source>
        <dbReference type="EMBL" id="AIT70683.1"/>
    </source>
</evidence>
<dbReference type="Proteomes" id="UP000121784">
    <property type="component" value="Segment"/>
</dbReference>
<evidence type="ECO:0000256" key="3">
    <source>
        <dbReference type="ARBA" id="ARBA00022917"/>
    </source>
</evidence>
<name>A0A097IVR3_9POXV</name>
<sequence length="224" mass="25852">MPFIDLILFNISNFLLTENVDSIKNALSMCRCYGIDIEEFMVKYFNRRYANKIINILDNYTDSLPFINISMPENALNELIRLRLINFSKHIKPSYKLTPTMNGMVIIKNNSVYIHSGNNELIEYILKEYSPNIYLYVFSKPEKINGSKIILCGYDMVTFFSYTVANIISNKKTDIIVTNNCIKNLSDPINISILINLFDNSNNQINRILRKIFYSLGITGGQIP</sequence>
<evidence type="ECO:0000313" key="8">
    <source>
        <dbReference type="Proteomes" id="UP000121784"/>
    </source>
</evidence>
<evidence type="ECO:0000256" key="2">
    <source>
        <dbReference type="ARBA" id="ARBA00022768"/>
    </source>
</evidence>
<evidence type="ECO:0000256" key="5">
    <source>
        <dbReference type="ARBA" id="ARBA00034755"/>
    </source>
</evidence>
<comment type="similarity">
    <text evidence="5">Belongs to the orthopoxvirus OPG087 family.</text>
</comment>
<comment type="function">
    <text evidence="4">Involved in postreplicative transcription elongation on intermediate and late genes.</text>
</comment>
<reference evidence="7 8" key="1">
    <citation type="submission" date="2014-09" db="EMBL/GenBank/DDBJ databases">
        <title>Complete Genome Sequence of the Embu Virus Strain SPAn 880.</title>
        <authorList>
            <person name="Ibrahim M.S."/>
            <person name="Antwerpen M.H."/>
            <person name="Georgi E."/>
            <person name="Vette P."/>
            <person name="Zoeller G."/>
            <person name="Meyer H."/>
        </authorList>
    </citation>
    <scope>NUCLEOTIDE SEQUENCE [LARGE SCALE GENOMIC DNA]</scope>
    <source>
        <strain evidence="7">SPAn880</strain>
    </source>
</reference>